<reference evidence="5 6" key="1">
    <citation type="journal article" date="2021" name="Sci. Rep.">
        <title>The distribution of antibiotic resistance genes in chicken gut microbiota commensals.</title>
        <authorList>
            <person name="Juricova H."/>
            <person name="Matiasovicova J."/>
            <person name="Kubasova T."/>
            <person name="Cejkova D."/>
            <person name="Rychlik I."/>
        </authorList>
    </citation>
    <scope>NUCLEOTIDE SEQUENCE [LARGE SCALE GENOMIC DNA]</scope>
    <source>
        <strain evidence="5 6">An574</strain>
    </source>
</reference>
<protein>
    <submittedName>
        <fullName evidence="5">Helix-turn-helix transcriptional regulator</fullName>
    </submittedName>
</protein>
<dbReference type="InterPro" id="IPR009057">
    <property type="entry name" value="Homeodomain-like_sf"/>
</dbReference>
<comment type="caution">
    <text evidence="5">The sequence shown here is derived from an EMBL/GenBank/DDBJ whole genome shotgun (WGS) entry which is preliminary data.</text>
</comment>
<dbReference type="RefSeq" id="WP_204784772.1">
    <property type="nucleotide sequence ID" value="NZ_CALVGD010000103.1"/>
</dbReference>
<dbReference type="InterPro" id="IPR003313">
    <property type="entry name" value="AraC-bd"/>
</dbReference>
<dbReference type="PANTHER" id="PTHR43280">
    <property type="entry name" value="ARAC-FAMILY TRANSCRIPTIONAL REGULATOR"/>
    <property type="match status" value="1"/>
</dbReference>
<dbReference type="Pfam" id="PF02311">
    <property type="entry name" value="AraC_binding"/>
    <property type="match status" value="1"/>
</dbReference>
<keyword evidence="2" id="KW-0238">DNA-binding</keyword>
<feature type="domain" description="HTH araC/xylS-type" evidence="4">
    <location>
        <begin position="220"/>
        <end position="317"/>
    </location>
</feature>
<organism evidence="5 6">
    <name type="scientific">Limosilactobacillus coleohominis</name>
    <dbReference type="NCBI Taxonomy" id="181675"/>
    <lineage>
        <taxon>Bacteria</taxon>
        <taxon>Bacillati</taxon>
        <taxon>Bacillota</taxon>
        <taxon>Bacilli</taxon>
        <taxon>Lactobacillales</taxon>
        <taxon>Lactobacillaceae</taxon>
        <taxon>Limosilactobacillus</taxon>
    </lineage>
</organism>
<dbReference type="InterPro" id="IPR018060">
    <property type="entry name" value="HTH_AraC"/>
</dbReference>
<evidence type="ECO:0000313" key="5">
    <source>
        <dbReference type="EMBL" id="MBM6940397.1"/>
    </source>
</evidence>
<dbReference type="InterPro" id="IPR037923">
    <property type="entry name" value="HTH-like"/>
</dbReference>
<dbReference type="InterPro" id="IPR018062">
    <property type="entry name" value="HTH_AraC-typ_CS"/>
</dbReference>
<evidence type="ECO:0000256" key="3">
    <source>
        <dbReference type="ARBA" id="ARBA00023163"/>
    </source>
</evidence>
<evidence type="ECO:0000259" key="4">
    <source>
        <dbReference type="PROSITE" id="PS01124"/>
    </source>
</evidence>
<dbReference type="PROSITE" id="PS01124">
    <property type="entry name" value="HTH_ARAC_FAMILY_2"/>
    <property type="match status" value="1"/>
</dbReference>
<evidence type="ECO:0000313" key="6">
    <source>
        <dbReference type="Proteomes" id="UP000785625"/>
    </source>
</evidence>
<gene>
    <name evidence="5" type="ORF">H5975_02640</name>
</gene>
<keyword evidence="6" id="KW-1185">Reference proteome</keyword>
<dbReference type="Proteomes" id="UP000785625">
    <property type="component" value="Unassembled WGS sequence"/>
</dbReference>
<sequence>MEKLRKLLLKEDPVETKQRLNNGININDMGLQYGPGMIPKIPRSNFFADSYVQVTKQHRYSYMPAHTHSFIEFNYQFSGSSQQQLNGHEYLLKAGQLLVMDKTLIQRYGYMDTNDLLVNILIDPQQLPTNFLHTIRPAKGFHRFMYNVLDSQASHDSYLIYDLNNNDDVKLIWQELMYYGLTNGRPFETRGRLMEAALSCLPEPIITSIHLRNSSSDPLNHVIDYIDKHYVDVTLAQVSDHFGYNKNYLGNKIKQNTGMSFGELLDRKRLLIAESLLLDTDWPVSKIAERLGYRNTSSLFRLFKNKLQITPTDFRNQHTGEMN</sequence>
<accession>A0ABS2GVT5</accession>
<dbReference type="SMART" id="SM00342">
    <property type="entry name" value="HTH_ARAC"/>
    <property type="match status" value="1"/>
</dbReference>
<name>A0ABS2GVT5_9LACO</name>
<evidence type="ECO:0000256" key="2">
    <source>
        <dbReference type="ARBA" id="ARBA00023125"/>
    </source>
</evidence>
<dbReference type="Pfam" id="PF12833">
    <property type="entry name" value="HTH_18"/>
    <property type="match status" value="1"/>
</dbReference>
<dbReference type="Gene3D" id="1.10.10.60">
    <property type="entry name" value="Homeodomain-like"/>
    <property type="match status" value="2"/>
</dbReference>
<keyword evidence="1" id="KW-0805">Transcription regulation</keyword>
<evidence type="ECO:0000256" key="1">
    <source>
        <dbReference type="ARBA" id="ARBA00023015"/>
    </source>
</evidence>
<proteinExistence type="predicted"/>
<dbReference type="SUPFAM" id="SSF46689">
    <property type="entry name" value="Homeodomain-like"/>
    <property type="match status" value="1"/>
</dbReference>
<keyword evidence="3" id="KW-0804">Transcription</keyword>
<dbReference type="PANTHER" id="PTHR43280:SF28">
    <property type="entry name" value="HTH-TYPE TRANSCRIPTIONAL ACTIVATOR RHAS"/>
    <property type="match status" value="1"/>
</dbReference>
<dbReference type="PROSITE" id="PS00041">
    <property type="entry name" value="HTH_ARAC_FAMILY_1"/>
    <property type="match status" value="1"/>
</dbReference>
<dbReference type="EMBL" id="JACJKU010000015">
    <property type="protein sequence ID" value="MBM6940397.1"/>
    <property type="molecule type" value="Genomic_DNA"/>
</dbReference>
<dbReference type="SUPFAM" id="SSF51215">
    <property type="entry name" value="Regulatory protein AraC"/>
    <property type="match status" value="1"/>
</dbReference>